<comment type="function">
    <text evidence="1 11">Catalyzes the 6-electron oxidation of protoporphyrinogen-IX to form protoporphyrin-IX.</text>
</comment>
<dbReference type="Pfam" id="PF01593">
    <property type="entry name" value="Amino_oxidase"/>
    <property type="match status" value="1"/>
</dbReference>
<dbReference type="InterPro" id="IPR050464">
    <property type="entry name" value="Zeta_carotene_desat/Oxidored"/>
</dbReference>
<comment type="cofactor">
    <cofactor evidence="11">
        <name>FAD</name>
        <dbReference type="ChEBI" id="CHEBI:57692"/>
    </cofactor>
    <text evidence="11">Binds 1 FAD per subunit.</text>
</comment>
<feature type="domain" description="Amine oxidase" evidence="12">
    <location>
        <begin position="14"/>
        <end position="434"/>
    </location>
</feature>
<reference evidence="13 14" key="1">
    <citation type="submission" date="2014-02" db="EMBL/GenBank/DDBJ databases">
        <title>Transposable element dynamics among asymbiotic and ectomycorrhizal Amanita fungi.</title>
        <authorList>
            <consortium name="DOE Joint Genome Institute"/>
            <person name="Hess J."/>
            <person name="Skrede I."/>
            <person name="Wolfe B."/>
            <person name="LaButti K."/>
            <person name="Ohm R.A."/>
            <person name="Grigoriev I.V."/>
            <person name="Pringle A."/>
        </authorList>
    </citation>
    <scope>NUCLEOTIDE SEQUENCE [LARGE SCALE GENOMIC DNA]</scope>
    <source>
        <strain evidence="13 14">SKay4041</strain>
    </source>
</reference>
<evidence type="ECO:0000256" key="5">
    <source>
        <dbReference type="ARBA" id="ARBA00022630"/>
    </source>
</evidence>
<comment type="subcellular location">
    <subcellularLocation>
        <location evidence="11">Mitochondrion inner membrane</location>
    </subcellularLocation>
</comment>
<evidence type="ECO:0000256" key="7">
    <source>
        <dbReference type="ARBA" id="ARBA00023002"/>
    </source>
</evidence>
<keyword evidence="14" id="KW-1185">Reference proteome</keyword>
<evidence type="ECO:0000256" key="2">
    <source>
        <dbReference type="ARBA" id="ARBA00005073"/>
    </source>
</evidence>
<dbReference type="PANTHER" id="PTHR42923:SF3">
    <property type="entry name" value="PROTOPORPHYRINOGEN OXIDASE"/>
    <property type="match status" value="1"/>
</dbReference>
<dbReference type="EMBL" id="KZ302075">
    <property type="protein sequence ID" value="PFH48136.1"/>
    <property type="molecule type" value="Genomic_DNA"/>
</dbReference>
<keyword evidence="7 11" id="KW-0560">Oxidoreductase</keyword>
<dbReference type="SUPFAM" id="SSF54373">
    <property type="entry name" value="FAD-linked reductases, C-terminal domain"/>
    <property type="match status" value="1"/>
</dbReference>
<evidence type="ECO:0000259" key="12">
    <source>
        <dbReference type="Pfam" id="PF01593"/>
    </source>
</evidence>
<evidence type="ECO:0000256" key="4">
    <source>
        <dbReference type="ARBA" id="ARBA00012867"/>
    </source>
</evidence>
<comment type="similarity">
    <text evidence="3 11">Belongs to the protoporphyrinogen/coproporphyrinogen oxidase family. Protoporphyrinogen oxidase subfamily.</text>
</comment>
<dbReference type="InterPro" id="IPR036188">
    <property type="entry name" value="FAD/NAD-bd_sf"/>
</dbReference>
<evidence type="ECO:0000313" key="14">
    <source>
        <dbReference type="Proteomes" id="UP000242287"/>
    </source>
</evidence>
<dbReference type="Proteomes" id="UP000242287">
    <property type="component" value="Unassembled WGS sequence"/>
</dbReference>
<name>A0A2A9NK45_9AGAR</name>
<dbReference type="InterPro" id="IPR002937">
    <property type="entry name" value="Amino_oxidase"/>
</dbReference>
<dbReference type="EC" id="1.3.3.4" evidence="4 11"/>
<evidence type="ECO:0000256" key="3">
    <source>
        <dbReference type="ARBA" id="ARBA00010551"/>
    </source>
</evidence>
<dbReference type="SUPFAM" id="SSF51905">
    <property type="entry name" value="FAD/NAD(P)-binding domain"/>
    <property type="match status" value="1"/>
</dbReference>
<evidence type="ECO:0000256" key="11">
    <source>
        <dbReference type="RuleBase" id="RU367069"/>
    </source>
</evidence>
<dbReference type="STRING" id="703135.A0A2A9NK45"/>
<accession>A0A2A9NK45</accession>
<dbReference type="UniPathway" id="UPA00251">
    <property type="reaction ID" value="UER00324"/>
</dbReference>
<keyword evidence="6 11" id="KW-0274">FAD</keyword>
<proteinExistence type="inferred from homology"/>
<dbReference type="AlphaFoldDB" id="A0A2A9NK45"/>
<keyword evidence="5 11" id="KW-0285">Flavoprotein</keyword>
<evidence type="ECO:0000256" key="8">
    <source>
        <dbReference type="ARBA" id="ARBA00023133"/>
    </source>
</evidence>
<protein>
    <recommendedName>
        <fullName evidence="4 11">Protoporphyrinogen oxidase</fullName>
        <ecNumber evidence="4 11">1.3.3.4</ecNumber>
    </recommendedName>
</protein>
<dbReference type="GO" id="GO:0005743">
    <property type="term" value="C:mitochondrial inner membrane"/>
    <property type="evidence" value="ECO:0007669"/>
    <property type="project" value="UniProtKB-SubCell"/>
</dbReference>
<dbReference type="GO" id="GO:0006782">
    <property type="term" value="P:protoporphyrinogen IX biosynthetic process"/>
    <property type="evidence" value="ECO:0007669"/>
    <property type="project" value="UniProtKB-UniRule"/>
</dbReference>
<keyword evidence="9 11" id="KW-0627">Porphyrin biosynthesis</keyword>
<evidence type="ECO:0000256" key="10">
    <source>
        <dbReference type="ARBA" id="ARBA00047554"/>
    </source>
</evidence>
<evidence type="ECO:0000256" key="6">
    <source>
        <dbReference type="ARBA" id="ARBA00022827"/>
    </source>
</evidence>
<dbReference type="PANTHER" id="PTHR42923">
    <property type="entry name" value="PROTOPORPHYRINOGEN OXIDASE"/>
    <property type="match status" value="1"/>
</dbReference>
<dbReference type="GO" id="GO:0004729">
    <property type="term" value="F:oxygen-dependent protoporphyrinogen oxidase activity"/>
    <property type="evidence" value="ECO:0007669"/>
    <property type="project" value="UniProtKB-UniRule"/>
</dbReference>
<gene>
    <name evidence="13" type="ORF">AMATHDRAFT_49748</name>
</gene>
<evidence type="ECO:0000313" key="13">
    <source>
        <dbReference type="EMBL" id="PFH48136.1"/>
    </source>
</evidence>
<comment type="pathway">
    <text evidence="2 11">Porphyrin-containing compound metabolism; protoporphyrin-IX biosynthesis; protoporphyrin-IX from protoporphyrinogen-IX: step 1/1.</text>
</comment>
<dbReference type="NCBIfam" id="TIGR00562">
    <property type="entry name" value="proto_IX_ox"/>
    <property type="match status" value="1"/>
</dbReference>
<evidence type="ECO:0000256" key="1">
    <source>
        <dbReference type="ARBA" id="ARBA00002600"/>
    </source>
</evidence>
<dbReference type="Gene3D" id="3.50.50.60">
    <property type="entry name" value="FAD/NAD(P)-binding domain"/>
    <property type="match status" value="1"/>
</dbReference>
<dbReference type="InterPro" id="IPR004572">
    <property type="entry name" value="Protoporphyrinogen_oxidase"/>
</dbReference>
<dbReference type="OrthoDB" id="438553at2759"/>
<evidence type="ECO:0000256" key="9">
    <source>
        <dbReference type="ARBA" id="ARBA00023244"/>
    </source>
</evidence>
<sequence>MPPPRHIAVLGGGITGLSSAFHLSRRFPTAQITLVEKQKRLGGWIRSERLPCLPNGGSVVLEAGPRTLRPVDKSILELIHLLGLSKDLITTPKTSSAARNRFLHVPELGRGLHVIPSTPLAFASSNAWPLTRVLLPAVLGEPFRRWNRPLPSHPFLSGSAKGNQKYTDESVDSFLTRRFGEAFARVFGSALVHGIYAADSRSLSVRAAFPSLWEAEEAGGGSVLLGFLRKSRRQAANSGSDGEGYKIGDVAEKMKNVSVFSFRDGMETLPKALEVYLEKQENVHIVRGRSVTGLSRKHGDEAFELKLDDSNNVGSSSPPLTVTHIASALPLPTLHRILLSSPSSSTLPYLTTNPMSTVTVINLVFACPPSAIHPAGFGYLIPRAAAPSPSVQRTELGKNHLHLLGTVFDSCSLAEQDSSPGTTTKLTVMLKGEAPHHDDVDMVSPSMDPSTSRPSPSVPRLIARVLTTLVHHLSLPAGTLPDPVYWKVHVNRGCIPTYLPGHKQQMEELQRVLTEEGKGIGWEGRLQVVGAGVGGVSVGDCVGAGKRVGEGWR</sequence>
<organism evidence="13 14">
    <name type="scientific">Amanita thiersii Skay4041</name>
    <dbReference type="NCBI Taxonomy" id="703135"/>
    <lineage>
        <taxon>Eukaryota</taxon>
        <taxon>Fungi</taxon>
        <taxon>Dikarya</taxon>
        <taxon>Basidiomycota</taxon>
        <taxon>Agaricomycotina</taxon>
        <taxon>Agaricomycetes</taxon>
        <taxon>Agaricomycetidae</taxon>
        <taxon>Agaricales</taxon>
        <taxon>Pluteineae</taxon>
        <taxon>Amanitaceae</taxon>
        <taxon>Amanita</taxon>
    </lineage>
</organism>
<comment type="catalytic activity">
    <reaction evidence="10 11">
        <text>protoporphyrinogen IX + 3 O2 = protoporphyrin IX + 3 H2O2</text>
        <dbReference type="Rhea" id="RHEA:25576"/>
        <dbReference type="ChEBI" id="CHEBI:15379"/>
        <dbReference type="ChEBI" id="CHEBI:16240"/>
        <dbReference type="ChEBI" id="CHEBI:57306"/>
        <dbReference type="ChEBI" id="CHEBI:57307"/>
        <dbReference type="EC" id="1.3.3.4"/>
    </reaction>
</comment>
<keyword evidence="8 11" id="KW-0350">Heme biosynthesis</keyword>